<comment type="caution">
    <text evidence="6">The sequence shown here is derived from an EMBL/GenBank/DDBJ whole genome shotgun (WGS) entry which is preliminary data.</text>
</comment>
<keyword evidence="4" id="KW-0472">Membrane</keyword>
<evidence type="ECO:0000259" key="5">
    <source>
        <dbReference type="Pfam" id="PF05048"/>
    </source>
</evidence>
<dbReference type="InterPro" id="IPR012334">
    <property type="entry name" value="Pectin_lyas_fold"/>
</dbReference>
<dbReference type="Pfam" id="PF05048">
    <property type="entry name" value="NosD"/>
    <property type="match status" value="1"/>
</dbReference>
<dbReference type="Gene3D" id="2.160.20.10">
    <property type="entry name" value="Single-stranded right-handed beta-helix, Pectin lyase-like"/>
    <property type="match status" value="3"/>
</dbReference>
<organism evidence="6">
    <name type="scientific">hydrocarbon metagenome</name>
    <dbReference type="NCBI Taxonomy" id="938273"/>
    <lineage>
        <taxon>unclassified sequences</taxon>
        <taxon>metagenomes</taxon>
        <taxon>ecological metagenomes</taxon>
    </lineage>
</organism>
<evidence type="ECO:0000256" key="1">
    <source>
        <dbReference type="ARBA" id="ARBA00004906"/>
    </source>
</evidence>
<dbReference type="InterPro" id="IPR022441">
    <property type="entry name" value="Para_beta_helix_rpt-2"/>
</dbReference>
<dbReference type="InterPro" id="IPR006626">
    <property type="entry name" value="PbH1"/>
</dbReference>
<dbReference type="PANTHER" id="PTHR22990:SF15">
    <property type="entry name" value="F-BOX ONLY PROTEIN 10"/>
    <property type="match status" value="1"/>
</dbReference>
<dbReference type="AlphaFoldDB" id="A0A0W8F6N6"/>
<feature type="domain" description="Periplasmic copper-binding protein NosD beta helix" evidence="5">
    <location>
        <begin position="233"/>
        <end position="369"/>
    </location>
</feature>
<reference evidence="6" key="1">
    <citation type="journal article" date="2015" name="Proc. Natl. Acad. Sci. U.S.A.">
        <title>Networks of energetic and metabolic interactions define dynamics in microbial communities.</title>
        <authorList>
            <person name="Embree M."/>
            <person name="Liu J.K."/>
            <person name="Al-Bassam M.M."/>
            <person name="Zengler K."/>
        </authorList>
    </citation>
    <scope>NUCLEOTIDE SEQUENCE</scope>
</reference>
<keyword evidence="2" id="KW-0677">Repeat</keyword>
<keyword evidence="4" id="KW-0812">Transmembrane</keyword>
<evidence type="ECO:0000256" key="3">
    <source>
        <dbReference type="ARBA" id="ARBA00022786"/>
    </source>
</evidence>
<dbReference type="SMART" id="SM00710">
    <property type="entry name" value="PbH1"/>
    <property type="match status" value="9"/>
</dbReference>
<feature type="transmembrane region" description="Helical" evidence="4">
    <location>
        <begin position="38"/>
        <end position="59"/>
    </location>
</feature>
<comment type="pathway">
    <text evidence="1">Protein modification; protein ubiquitination.</text>
</comment>
<dbReference type="EMBL" id="LNQE01001491">
    <property type="protein sequence ID" value="KUG16527.1"/>
    <property type="molecule type" value="Genomic_DNA"/>
</dbReference>
<protein>
    <recommendedName>
        <fullName evidence="5">Periplasmic copper-binding protein NosD beta helix domain-containing protein</fullName>
    </recommendedName>
</protein>
<gene>
    <name evidence="6" type="ORF">ASZ90_013789</name>
</gene>
<dbReference type="InterPro" id="IPR011050">
    <property type="entry name" value="Pectin_lyase_fold/virulence"/>
</dbReference>
<dbReference type="InterPro" id="IPR007742">
    <property type="entry name" value="NosD_dom"/>
</dbReference>
<accession>A0A0W8F6N6</accession>
<keyword evidence="3" id="KW-0833">Ubl conjugation pathway</keyword>
<evidence type="ECO:0000256" key="4">
    <source>
        <dbReference type="SAM" id="Phobius"/>
    </source>
</evidence>
<sequence length="509" mass="54797">MSLKMKPSLTHPSATGKCHAPALSNAYHPSRGIGRSTIWAVSLLYSFMLIASLASAASITVSSDLQAAINAAQPGDTLLVAPGTYEKISIGKSLNLIGNGAVIQAGERDACVNIEASDVSISGFLVRNGFYGIKLNNVRGCTVANNTVIRCTQPGIALLFSDGNIIQGNNASFNGLGGEGWYGIYLSNSNDNLILDNVAYGNGAYGINLFPSCSNNTIRGNVLQGNMYGLYMFTDCSNNIIEYNDLSRNTNSGLDLRFDCTDNLIRNNSMIENVVAGLTLLDSGYNSISGNLIEANGRYGLQIQSNSNGNTIIDNTISDSQTGIFLDSSQNLIYRNKISYNVIQAEDRGENSWNASYPLGGNLWSDYHGSDDYQGPEQNVLGADGFGDLPYEIDSSSLDRYPIMGDQVRQISIIDKALNPTQARVGDDIKVTVRMEALYDLNQLTVRAYQSGEEAKGYGRLVASGDAYQGSFSTALLDPGEYDLVLRVNDVRGFELEETLGSFSVTPRS</sequence>
<dbReference type="InterPro" id="IPR051550">
    <property type="entry name" value="SCF-Subunits/Alg-Epimerases"/>
</dbReference>
<evidence type="ECO:0000256" key="2">
    <source>
        <dbReference type="ARBA" id="ARBA00022737"/>
    </source>
</evidence>
<dbReference type="NCBIfam" id="TIGR03804">
    <property type="entry name" value="para_beta_helix"/>
    <property type="match status" value="4"/>
</dbReference>
<dbReference type="SUPFAM" id="SSF51126">
    <property type="entry name" value="Pectin lyase-like"/>
    <property type="match status" value="1"/>
</dbReference>
<evidence type="ECO:0000313" key="6">
    <source>
        <dbReference type="EMBL" id="KUG16527.1"/>
    </source>
</evidence>
<proteinExistence type="predicted"/>
<dbReference type="SMR" id="A0A0W8F6N6"/>
<dbReference type="PANTHER" id="PTHR22990">
    <property type="entry name" value="F-BOX ONLY PROTEIN"/>
    <property type="match status" value="1"/>
</dbReference>
<name>A0A0W8F6N6_9ZZZZ</name>
<keyword evidence="4" id="KW-1133">Transmembrane helix</keyword>